<keyword evidence="3" id="KW-1185">Reference proteome</keyword>
<comment type="caution">
    <text evidence="2">The sequence shown here is derived from an EMBL/GenBank/DDBJ whole genome shotgun (WGS) entry which is preliminary data.</text>
</comment>
<accession>A0AAX6EDW4</accession>
<feature type="region of interest" description="Disordered" evidence="1">
    <location>
        <begin position="1"/>
        <end position="52"/>
    </location>
</feature>
<evidence type="ECO:0000256" key="1">
    <source>
        <dbReference type="SAM" id="MobiDB-lite"/>
    </source>
</evidence>
<dbReference type="EMBL" id="JANAVB010037417">
    <property type="protein sequence ID" value="KAJ6802347.1"/>
    <property type="molecule type" value="Genomic_DNA"/>
</dbReference>
<evidence type="ECO:0000313" key="2">
    <source>
        <dbReference type="EMBL" id="KAJ6802347.1"/>
    </source>
</evidence>
<reference evidence="2" key="2">
    <citation type="submission" date="2023-04" db="EMBL/GenBank/DDBJ databases">
        <authorList>
            <person name="Bruccoleri R.E."/>
            <person name="Oakeley E.J."/>
            <person name="Faust A.-M."/>
            <person name="Dessus-Babus S."/>
            <person name="Altorfer M."/>
            <person name="Burckhardt D."/>
            <person name="Oertli M."/>
            <person name="Naumann U."/>
            <person name="Petersen F."/>
            <person name="Wong J."/>
        </authorList>
    </citation>
    <scope>NUCLEOTIDE SEQUENCE</scope>
    <source>
        <strain evidence="2">GSM-AAB239-AS_SAM_17_03QT</strain>
        <tissue evidence="2">Leaf</tissue>
    </source>
</reference>
<evidence type="ECO:0000313" key="3">
    <source>
        <dbReference type="Proteomes" id="UP001140949"/>
    </source>
</evidence>
<proteinExistence type="predicted"/>
<feature type="compositionally biased region" description="Pro residues" evidence="1">
    <location>
        <begin position="27"/>
        <end position="41"/>
    </location>
</feature>
<sequence length="52" mass="5717">MADTPTTNDPHNRPRPPSPFQSTIVASPPPRLSTRPPPQPPQTTHNIPSQKK</sequence>
<gene>
    <name evidence="2" type="ORF">M6B38_194830</name>
</gene>
<dbReference type="Proteomes" id="UP001140949">
    <property type="component" value="Unassembled WGS sequence"/>
</dbReference>
<reference evidence="2" key="1">
    <citation type="journal article" date="2023" name="GigaByte">
        <title>Genome assembly of the bearded iris, Iris pallida Lam.</title>
        <authorList>
            <person name="Bruccoleri R.E."/>
            <person name="Oakeley E.J."/>
            <person name="Faust A.M.E."/>
            <person name="Altorfer M."/>
            <person name="Dessus-Babus S."/>
            <person name="Burckhardt D."/>
            <person name="Oertli M."/>
            <person name="Naumann U."/>
            <person name="Petersen F."/>
            <person name="Wong J."/>
        </authorList>
    </citation>
    <scope>NUCLEOTIDE SEQUENCE</scope>
    <source>
        <strain evidence="2">GSM-AAB239-AS_SAM_17_03QT</strain>
    </source>
</reference>
<name>A0AAX6EDW4_IRIPA</name>
<organism evidence="2 3">
    <name type="scientific">Iris pallida</name>
    <name type="common">Sweet iris</name>
    <dbReference type="NCBI Taxonomy" id="29817"/>
    <lineage>
        <taxon>Eukaryota</taxon>
        <taxon>Viridiplantae</taxon>
        <taxon>Streptophyta</taxon>
        <taxon>Embryophyta</taxon>
        <taxon>Tracheophyta</taxon>
        <taxon>Spermatophyta</taxon>
        <taxon>Magnoliopsida</taxon>
        <taxon>Liliopsida</taxon>
        <taxon>Asparagales</taxon>
        <taxon>Iridaceae</taxon>
        <taxon>Iridoideae</taxon>
        <taxon>Irideae</taxon>
        <taxon>Iris</taxon>
    </lineage>
</organism>
<protein>
    <submittedName>
        <fullName evidence="2">Formin-like protein 5 isoform X1</fullName>
    </submittedName>
</protein>
<dbReference type="AlphaFoldDB" id="A0AAX6EDW4"/>